<comment type="caution">
    <text evidence="1">The sequence shown here is derived from an EMBL/GenBank/DDBJ whole genome shotgun (WGS) entry which is preliminary data.</text>
</comment>
<proteinExistence type="predicted"/>
<keyword evidence="2" id="KW-1185">Reference proteome</keyword>
<organism evidence="1 2">
    <name type="scientific">Alcaligenes pakistanensis</name>
    <dbReference type="NCBI Taxonomy" id="1482717"/>
    <lineage>
        <taxon>Bacteria</taxon>
        <taxon>Pseudomonadati</taxon>
        <taxon>Pseudomonadota</taxon>
        <taxon>Betaproteobacteria</taxon>
        <taxon>Burkholderiales</taxon>
        <taxon>Alcaligenaceae</taxon>
        <taxon>Alcaligenes</taxon>
    </lineage>
</organism>
<dbReference type="Proteomes" id="UP000608923">
    <property type="component" value="Unassembled WGS sequence"/>
</dbReference>
<name>A0A8H9MA69_9BURK</name>
<sequence length="127" mass="13822">MEHKHTPGPWQESACRAPMWLGGAPAGLCGAKAHGHQFPSDYLLHTRGHKDFPYCFRHACPNHGGPQVNEVRIFQDGLTDEGRQMWCAVMPDFVNLQESPAGFHGNPVRAVANLKAAIAKGSGATHE</sequence>
<reference evidence="2" key="1">
    <citation type="journal article" date="2019" name="Int. J. Syst. Evol. Microbiol.">
        <title>The Global Catalogue of Microorganisms (GCM) 10K type strain sequencing project: providing services to taxonomists for standard genome sequencing and annotation.</title>
        <authorList>
            <consortium name="The Broad Institute Genomics Platform"/>
            <consortium name="The Broad Institute Genome Sequencing Center for Infectious Disease"/>
            <person name="Wu L."/>
            <person name="Ma J."/>
        </authorList>
    </citation>
    <scope>NUCLEOTIDE SEQUENCE [LARGE SCALE GENOMIC DNA]</scope>
    <source>
        <strain evidence="2">KCTC 42083</strain>
    </source>
</reference>
<evidence type="ECO:0000313" key="2">
    <source>
        <dbReference type="Proteomes" id="UP000608923"/>
    </source>
</evidence>
<gene>
    <name evidence="1" type="ORF">GCM10010096_34670</name>
</gene>
<dbReference type="EMBL" id="BMZN01000006">
    <property type="protein sequence ID" value="GHC58602.1"/>
    <property type="molecule type" value="Genomic_DNA"/>
</dbReference>
<protein>
    <submittedName>
        <fullName evidence="1">Uncharacterized protein</fullName>
    </submittedName>
</protein>
<accession>A0A8H9MA69</accession>
<evidence type="ECO:0000313" key="1">
    <source>
        <dbReference type="EMBL" id="GHC58602.1"/>
    </source>
</evidence>
<dbReference type="AlphaFoldDB" id="A0A8H9MA69"/>